<evidence type="ECO:0000256" key="1">
    <source>
        <dbReference type="SAM" id="Phobius"/>
    </source>
</evidence>
<dbReference type="Proteomes" id="UP001143480">
    <property type="component" value="Unassembled WGS sequence"/>
</dbReference>
<evidence type="ECO:0008006" key="4">
    <source>
        <dbReference type="Google" id="ProtNLM"/>
    </source>
</evidence>
<dbReference type="RefSeq" id="WP_261959772.1">
    <property type="nucleotide sequence ID" value="NZ_BAAAXA010000001.1"/>
</dbReference>
<gene>
    <name evidence="2" type="ORF">GCM10017581_016190</name>
</gene>
<feature type="transmembrane region" description="Helical" evidence="1">
    <location>
        <begin position="31"/>
        <end position="55"/>
    </location>
</feature>
<keyword evidence="3" id="KW-1185">Reference proteome</keyword>
<name>A0A9W6NK22_9ACTN</name>
<evidence type="ECO:0000313" key="3">
    <source>
        <dbReference type="Proteomes" id="UP001143480"/>
    </source>
</evidence>
<keyword evidence="1" id="KW-1133">Transmembrane helix</keyword>
<feature type="transmembrane region" description="Helical" evidence="1">
    <location>
        <begin position="67"/>
        <end position="86"/>
    </location>
</feature>
<reference evidence="2" key="1">
    <citation type="journal article" date="2014" name="Int. J. Syst. Evol. Microbiol.">
        <title>Complete genome sequence of Corynebacterium casei LMG S-19264T (=DSM 44701T), isolated from a smear-ripened cheese.</title>
        <authorList>
            <consortium name="US DOE Joint Genome Institute (JGI-PGF)"/>
            <person name="Walter F."/>
            <person name="Albersmeier A."/>
            <person name="Kalinowski J."/>
            <person name="Ruckert C."/>
        </authorList>
    </citation>
    <scope>NUCLEOTIDE SEQUENCE</scope>
    <source>
        <strain evidence="2">VKM Ac-1321</strain>
    </source>
</reference>
<accession>A0A9W6NK22</accession>
<evidence type="ECO:0000313" key="2">
    <source>
        <dbReference type="EMBL" id="GLK99878.1"/>
    </source>
</evidence>
<comment type="caution">
    <text evidence="2">The sequence shown here is derived from an EMBL/GenBank/DDBJ whole genome shotgun (WGS) entry which is preliminary data.</text>
</comment>
<keyword evidence="1" id="KW-0812">Transmembrane</keyword>
<feature type="transmembrane region" description="Helical" evidence="1">
    <location>
        <begin position="6"/>
        <end position="24"/>
    </location>
</feature>
<dbReference type="EMBL" id="BSFP01000005">
    <property type="protein sequence ID" value="GLK99878.1"/>
    <property type="molecule type" value="Genomic_DNA"/>
</dbReference>
<sequence>MSLIELSTALLVGLVVGGLGRLVVPDRRSFSIWLALAVGMVAALFGTVVADATGISTASPGIDWAELLVQVLLAALGVALVAAAGGHGRRRGL</sequence>
<keyword evidence="1" id="KW-0472">Membrane</keyword>
<dbReference type="AlphaFoldDB" id="A0A9W6NK22"/>
<reference evidence="2" key="2">
    <citation type="submission" date="2023-01" db="EMBL/GenBank/DDBJ databases">
        <authorList>
            <person name="Sun Q."/>
            <person name="Evtushenko L."/>
        </authorList>
    </citation>
    <scope>NUCLEOTIDE SEQUENCE</scope>
    <source>
        <strain evidence="2">VKM Ac-1321</strain>
    </source>
</reference>
<proteinExistence type="predicted"/>
<protein>
    <recommendedName>
        <fullName evidence="4">GlsB/YeaQ/YmgE family stress response membrane protein</fullName>
    </recommendedName>
</protein>
<organism evidence="2 3">
    <name type="scientific">Dactylosporangium matsuzakiense</name>
    <dbReference type="NCBI Taxonomy" id="53360"/>
    <lineage>
        <taxon>Bacteria</taxon>
        <taxon>Bacillati</taxon>
        <taxon>Actinomycetota</taxon>
        <taxon>Actinomycetes</taxon>
        <taxon>Micromonosporales</taxon>
        <taxon>Micromonosporaceae</taxon>
        <taxon>Dactylosporangium</taxon>
    </lineage>
</organism>